<dbReference type="InterPro" id="IPR046342">
    <property type="entry name" value="CBS_dom_sf"/>
</dbReference>
<dbReference type="Gene3D" id="3.10.580.10">
    <property type="entry name" value="CBS-domain"/>
    <property type="match status" value="1"/>
</dbReference>
<feature type="domain" description="CBS" evidence="4">
    <location>
        <begin position="77"/>
        <end position="135"/>
    </location>
</feature>
<evidence type="ECO:0000256" key="2">
    <source>
        <dbReference type="ARBA" id="ARBA00023122"/>
    </source>
</evidence>
<name>A0A7S0ZI20_9RHOD</name>
<evidence type="ECO:0000256" key="3">
    <source>
        <dbReference type="PROSITE-ProRule" id="PRU00703"/>
    </source>
</evidence>
<dbReference type="EMBL" id="HBFP01009381">
    <property type="protein sequence ID" value="CAD8822327.1"/>
    <property type="molecule type" value="Transcribed_RNA"/>
</dbReference>
<dbReference type="PROSITE" id="PS51371">
    <property type="entry name" value="CBS"/>
    <property type="match status" value="1"/>
</dbReference>
<sequence length="135" mass="14409">MKSLGFSEREITSQDSNASAFSVLKSLVSFELTAMPLLDGESGRIVGNFSTSDLIGMDAVMIQELALTARQFLDEKDARGAGHPVTVEESATVAEVLVLLAYSGAHRVWIADSNKMPMGVVAMTDLLTTILSEVS</sequence>
<protein>
    <recommendedName>
        <fullName evidence="4">CBS domain-containing protein</fullName>
    </recommendedName>
</protein>
<evidence type="ECO:0000256" key="1">
    <source>
        <dbReference type="ARBA" id="ARBA00022737"/>
    </source>
</evidence>
<dbReference type="AlphaFoldDB" id="A0A7S0ZI20"/>
<gene>
    <name evidence="5" type="ORF">TOLI1172_LOCUS6723</name>
</gene>
<dbReference type="InterPro" id="IPR050511">
    <property type="entry name" value="AMPK_gamma/SDS23_families"/>
</dbReference>
<accession>A0A7S0ZI20</accession>
<dbReference type="InterPro" id="IPR000644">
    <property type="entry name" value="CBS_dom"/>
</dbReference>
<keyword evidence="2 3" id="KW-0129">CBS domain</keyword>
<evidence type="ECO:0000259" key="4">
    <source>
        <dbReference type="PROSITE" id="PS51371"/>
    </source>
</evidence>
<organism evidence="5">
    <name type="scientific">Timspurckia oligopyrenoides</name>
    <dbReference type="NCBI Taxonomy" id="708627"/>
    <lineage>
        <taxon>Eukaryota</taxon>
        <taxon>Rhodophyta</taxon>
        <taxon>Bangiophyceae</taxon>
        <taxon>Porphyridiales</taxon>
        <taxon>Porphyridiaceae</taxon>
        <taxon>Timspurckia</taxon>
    </lineage>
</organism>
<dbReference type="SUPFAM" id="SSF54631">
    <property type="entry name" value="CBS-domain pair"/>
    <property type="match status" value="1"/>
</dbReference>
<dbReference type="PANTHER" id="PTHR13780:SF128">
    <property type="entry name" value="CBS DOMAIN-CONTAINING PROTEIN"/>
    <property type="match status" value="1"/>
</dbReference>
<reference evidence="5" key="1">
    <citation type="submission" date="2021-01" db="EMBL/GenBank/DDBJ databases">
        <authorList>
            <person name="Corre E."/>
            <person name="Pelletier E."/>
            <person name="Niang G."/>
            <person name="Scheremetjew M."/>
            <person name="Finn R."/>
            <person name="Kale V."/>
            <person name="Holt S."/>
            <person name="Cochrane G."/>
            <person name="Meng A."/>
            <person name="Brown T."/>
            <person name="Cohen L."/>
        </authorList>
    </citation>
    <scope>NUCLEOTIDE SEQUENCE</scope>
    <source>
        <strain evidence="5">CCMP3278</strain>
    </source>
</reference>
<dbReference type="PANTHER" id="PTHR13780">
    <property type="entry name" value="AMP-ACTIVATED PROTEIN KINASE, GAMMA REGULATORY SUBUNIT"/>
    <property type="match status" value="1"/>
</dbReference>
<dbReference type="Pfam" id="PF00571">
    <property type="entry name" value="CBS"/>
    <property type="match status" value="1"/>
</dbReference>
<evidence type="ECO:0000313" key="5">
    <source>
        <dbReference type="EMBL" id="CAD8822327.1"/>
    </source>
</evidence>
<keyword evidence="1" id="KW-0677">Repeat</keyword>
<proteinExistence type="predicted"/>